<evidence type="ECO:0000313" key="7">
    <source>
        <dbReference type="EMBL" id="OON17882.1"/>
    </source>
</evidence>
<dbReference type="InterPro" id="IPR027012">
    <property type="entry name" value="Enkurin_dom"/>
</dbReference>
<evidence type="ECO:0000313" key="8">
    <source>
        <dbReference type="Proteomes" id="UP000243686"/>
    </source>
</evidence>
<dbReference type="PANTHER" id="PTHR21490">
    <property type="entry name" value="ENKURIN-RELATED"/>
    <property type="match status" value="1"/>
</dbReference>
<dbReference type="PROSITE" id="PS51665">
    <property type="entry name" value="ENKURIN"/>
    <property type="match status" value="1"/>
</dbReference>
<keyword evidence="8" id="KW-1185">Reference proteome</keyword>
<evidence type="ECO:0000256" key="3">
    <source>
        <dbReference type="ARBA" id="ARBA00022490"/>
    </source>
</evidence>
<dbReference type="GO" id="GO:0005879">
    <property type="term" value="C:axonemal microtubule"/>
    <property type="evidence" value="ECO:0007669"/>
    <property type="project" value="TreeGrafter"/>
</dbReference>
<dbReference type="InterPro" id="IPR052102">
    <property type="entry name" value="Enkurin_domain-protein"/>
</dbReference>
<accession>A0A1S8WTP1</accession>
<reference evidence="7 8" key="1">
    <citation type="submission" date="2015-03" db="EMBL/GenBank/DDBJ databases">
        <title>Draft genome of the nematode, Opisthorchis viverrini.</title>
        <authorList>
            <person name="Mitreva M."/>
        </authorList>
    </citation>
    <scope>NUCLEOTIDE SEQUENCE [LARGE SCALE GENOMIC DNA]</scope>
    <source>
        <strain evidence="7">Khon Kaen</strain>
    </source>
</reference>
<protein>
    <recommendedName>
        <fullName evidence="6">Enkurin domain-containing protein</fullName>
    </recommendedName>
</protein>
<gene>
    <name evidence="7" type="ORF">X801_06273</name>
</gene>
<proteinExistence type="predicted"/>
<keyword evidence="3" id="KW-0963">Cytoplasm</keyword>
<keyword evidence="5" id="KW-0966">Cell projection</keyword>
<dbReference type="GO" id="GO:0005516">
    <property type="term" value="F:calmodulin binding"/>
    <property type="evidence" value="ECO:0007669"/>
    <property type="project" value="TreeGrafter"/>
</dbReference>
<dbReference type="GO" id="GO:0001669">
    <property type="term" value="C:acrosomal vesicle"/>
    <property type="evidence" value="ECO:0007669"/>
    <property type="project" value="TreeGrafter"/>
</dbReference>
<evidence type="ECO:0000256" key="4">
    <source>
        <dbReference type="ARBA" id="ARBA00023212"/>
    </source>
</evidence>
<dbReference type="AlphaFoldDB" id="A0A1S8WTP1"/>
<sequence>MNVELLWRELGGSFDESSYFNDQIASNENYTSQFRHTVEKEFNSDKYKWKTMGPAKVPVPTPDNYLKKNEGHHMVHMPRSKSANADDRKTFRDCLLDAKKADLPSKSNNALQRLPCATDYVTMNKIAAQKMPSKKAKRLLVDTRTGDKIDLPPSGLELVYVYKKKFGDVPDYLVQRAKAVALAKQQYNDYVREMKRKKALYQVSEEEKKSLLNGLKGQWDALYQQYQCLPVMMDTFTKINRKQWLEAALGDLEQDIEMLEGHQDIYVAN</sequence>
<dbReference type="Pfam" id="PF13864">
    <property type="entry name" value="Enkurin"/>
    <property type="match status" value="1"/>
</dbReference>
<dbReference type="PANTHER" id="PTHR21490:SF0">
    <property type="entry name" value="ENKURIN"/>
    <property type="match status" value="1"/>
</dbReference>
<organism evidence="7 8">
    <name type="scientific">Opisthorchis viverrini</name>
    <name type="common">Southeast Asian liver fluke</name>
    <dbReference type="NCBI Taxonomy" id="6198"/>
    <lineage>
        <taxon>Eukaryota</taxon>
        <taxon>Metazoa</taxon>
        <taxon>Spiralia</taxon>
        <taxon>Lophotrochozoa</taxon>
        <taxon>Platyhelminthes</taxon>
        <taxon>Trematoda</taxon>
        <taxon>Digenea</taxon>
        <taxon>Opisthorchiida</taxon>
        <taxon>Opisthorchiata</taxon>
        <taxon>Opisthorchiidae</taxon>
        <taxon>Opisthorchis</taxon>
    </lineage>
</organism>
<comment type="subcellular location">
    <subcellularLocation>
        <location evidence="1">Cell projection</location>
        <location evidence="1">Cilium</location>
    </subcellularLocation>
    <subcellularLocation>
        <location evidence="2">Cytoplasm</location>
        <location evidence="2">Cytoskeleton</location>
    </subcellularLocation>
</comment>
<feature type="domain" description="Enkurin" evidence="6">
    <location>
        <begin position="175"/>
        <end position="267"/>
    </location>
</feature>
<name>A0A1S8WTP1_OPIVI</name>
<evidence type="ECO:0000256" key="5">
    <source>
        <dbReference type="ARBA" id="ARBA00023273"/>
    </source>
</evidence>
<keyword evidence="4" id="KW-0206">Cytoskeleton</keyword>
<evidence type="ECO:0000256" key="2">
    <source>
        <dbReference type="ARBA" id="ARBA00004245"/>
    </source>
</evidence>
<evidence type="ECO:0000256" key="1">
    <source>
        <dbReference type="ARBA" id="ARBA00004138"/>
    </source>
</evidence>
<dbReference type="Proteomes" id="UP000243686">
    <property type="component" value="Unassembled WGS sequence"/>
</dbReference>
<dbReference type="EMBL" id="KV894763">
    <property type="protein sequence ID" value="OON17882.1"/>
    <property type="molecule type" value="Genomic_DNA"/>
</dbReference>
<evidence type="ECO:0000259" key="6">
    <source>
        <dbReference type="PROSITE" id="PS51665"/>
    </source>
</evidence>